<accession>A0A2T1DNP5</accession>
<dbReference type="InterPro" id="IPR053022">
    <property type="entry name" value="Chloroplast_translocon_comp"/>
</dbReference>
<dbReference type="EMBL" id="PVWG01000001">
    <property type="protein sequence ID" value="PSB22075.1"/>
    <property type="molecule type" value="Genomic_DNA"/>
</dbReference>
<comment type="caution">
    <text evidence="7">The sequence shown here is derived from an EMBL/GenBank/DDBJ whole genome shotgun (WGS) entry which is preliminary data.</text>
</comment>
<organism evidence="7 8">
    <name type="scientific">Phormidesmis priestleyi ULC007</name>
    <dbReference type="NCBI Taxonomy" id="1920490"/>
    <lineage>
        <taxon>Bacteria</taxon>
        <taxon>Bacillati</taxon>
        <taxon>Cyanobacteriota</taxon>
        <taxon>Cyanophyceae</taxon>
        <taxon>Leptolyngbyales</taxon>
        <taxon>Leptolyngbyaceae</taxon>
        <taxon>Phormidesmis</taxon>
    </lineage>
</organism>
<name>A0A2T1DNP5_9CYAN</name>
<evidence type="ECO:0000256" key="1">
    <source>
        <dbReference type="ARBA" id="ARBA00004167"/>
    </source>
</evidence>
<evidence type="ECO:0000256" key="3">
    <source>
        <dbReference type="ARBA" id="ARBA00022989"/>
    </source>
</evidence>
<dbReference type="GO" id="GO:0009306">
    <property type="term" value="P:protein secretion"/>
    <property type="evidence" value="ECO:0007669"/>
    <property type="project" value="InterPro"/>
</dbReference>
<keyword evidence="4 5" id="KW-0472">Membrane</keyword>
<evidence type="ECO:0000259" key="6">
    <source>
        <dbReference type="Pfam" id="PF04357"/>
    </source>
</evidence>
<dbReference type="GO" id="GO:0005886">
    <property type="term" value="C:plasma membrane"/>
    <property type="evidence" value="ECO:0007669"/>
    <property type="project" value="InterPro"/>
</dbReference>
<proteinExistence type="predicted"/>
<comment type="subcellular location">
    <subcellularLocation>
        <location evidence="1">Membrane</location>
        <topology evidence="1">Single-pass membrane protein</topology>
    </subcellularLocation>
</comment>
<feature type="domain" description="Translocation and assembly module TamB C-terminal" evidence="6">
    <location>
        <begin position="1286"/>
        <end position="1664"/>
    </location>
</feature>
<protein>
    <submittedName>
        <fullName evidence="7">Translocation/assembly module TamB</fullName>
    </submittedName>
</protein>
<evidence type="ECO:0000256" key="2">
    <source>
        <dbReference type="ARBA" id="ARBA00022692"/>
    </source>
</evidence>
<keyword evidence="8" id="KW-1185">Reference proteome</keyword>
<evidence type="ECO:0000313" key="8">
    <source>
        <dbReference type="Proteomes" id="UP000238634"/>
    </source>
</evidence>
<evidence type="ECO:0000256" key="4">
    <source>
        <dbReference type="ARBA" id="ARBA00023136"/>
    </source>
</evidence>
<evidence type="ECO:0000313" key="7">
    <source>
        <dbReference type="EMBL" id="PSB22075.1"/>
    </source>
</evidence>
<reference evidence="7 8" key="1">
    <citation type="submission" date="2018-02" db="EMBL/GenBank/DDBJ databases">
        <authorList>
            <person name="Cohen D.B."/>
            <person name="Kent A.D."/>
        </authorList>
    </citation>
    <scope>NUCLEOTIDE SEQUENCE [LARGE SCALE GENOMIC DNA]</scope>
    <source>
        <strain evidence="7 8">ULC007</strain>
    </source>
</reference>
<keyword evidence="3 5" id="KW-1133">Transmembrane helix</keyword>
<feature type="transmembrane region" description="Helical" evidence="5">
    <location>
        <begin position="20"/>
        <end position="43"/>
    </location>
</feature>
<dbReference type="InterPro" id="IPR007452">
    <property type="entry name" value="TamB_C"/>
</dbReference>
<sequence length="1664" mass="176697">MTNSPEQGSPPPSPLRRRSLLSRVAIPIGVASVVGVGAGIWYANVFVNQQLAPLVQTNLTELLDRPVELGKVERFSLNSLRFGKSGIPATATDPDHASVEAVEVQFNPIQLLLSRTLKLDVTLIKPTAYIEQDKNGVWISTAIKEQEDTGFIKTQLDALRLSDAQVELSPAPKRGNKRMPITLKEVAGELRPADNNRRFAYEASGISANEGSFDLKGETLRDQKLQSNLQIQGQDFLVSEIDRLVKLPIDLEKGRVNGNVNVKLRGDDQPLVTGTADFKDVTMRVPELPQVFTGAAGNLQLDGTKITLEKVTASLGKIPFLANGTVDTKKGFNLAAKVKAVKVEDFLKTFAIQLPFSASGEVQATAKITGAIEKPILTGTVTNTKPAKLDRVALSKVSADFKLDASALSLAVTNIRATPTVGGQVVGKGQASLGEPRSLDLNFRATNVPGDEIAKLYNNGTAPPITVGRVNAQARISGAIENVQTVAQFQASEATYPTTGEVAIVGEKRFLRNVVAQVAGGTVTANARSSGDRWQGTVQAVGIQASRFSSQVQGLVSGNFNLSGSTSSFQLADIQTTGKAQLTQGNGTVNAQIASNAGRWQAQVQGEGVQLDRFSPDLRGLLSGDVALTGSVNSFNPSAIRAAGQVRLSEGISLITQPIVAQLQWDGRKINLQNATAPGFSANGSIFANLEGTPEITALDLNIRATDYNLAALPIPRPPVTDLTGSVDFAGRLTGTPAAPSVASDVTVRGLSLNGITFDPILAGDLRLTPTQGFSIDVRGNRDRIALALNPNFKPISLNVIRGEATIVGIARGNVFSLDLKQVPLDGLTIPGVELARLNPLGGQLSGNLNIDTDRLQVIDGRLAVANPRIGAFKGESLQTQFVNDGKVIRFAETSLQNGNSRYTLAGNLDLRSSPRFEGKVAIAQGNLEDVLRTLQIFYISDFSRGFKAPTYTSAAEVTPVPVGLPQSSLLDQLRRFSEINALLVQVANQRQNLTTPELADVRGIYNGTISFAASLQTGVKAEFDLQGQNVEWRPFPAFAEVYQNQVRQNPNRVLSAEQAIIRGSFEDGVITLLPLQLKSGQSSISFSGSLGGEKQSGQLQVVNVPIEQLNNFYPLPLGVSGNLNGTATLSGTPDNPFAIGEVTLADGDLNGTPIQSATGSFNYSNARLNFGSTINISSPEPLRIAGDIPIKLPFSTVFPDSNEINVTLDVKNEGLTLLNLLTPQIAWQGGTGQVQVQVNGTLLQPKVTGFATIANATIAAQALPEPLTEVNGTIRFLNDRINVESLQGQFSKGQVVAQGVLPIFSALEANDPDLTKPLAVSLDQIALNLKGIYQGGVNGNVAVTGTALSPKIGGEIRLTDGQVLLSDEAATAGGTAAPGEAQAEPSVEFRNLKLELADRVRVTRAPIINFLARGSLNVNGTLNNLQPEGVINLTAGQVNLFTTQFVLARGYRQTAEFRRRQGLDPTLNIRLIASVPEVTRNRISTGNASGEVRDDSLLATSLGALQTVRVQAVVTGPASQLFDNLELTSSPSRSQNEIIGLIGGGFVNTLGRGDSTLGIANLAGSALLTNVQGFIGNALGFGEFRLFPTVLNNERRGSSTLGLAAELGVDITQNLSASVLRVLTSDQPTQVGIVYRINDQLLLRSSTDFSGDNRAVVEYEARF</sequence>
<dbReference type="Proteomes" id="UP000238634">
    <property type="component" value="Unassembled WGS sequence"/>
</dbReference>
<gene>
    <name evidence="7" type="ORF">C7B65_01290</name>
</gene>
<evidence type="ECO:0000256" key="5">
    <source>
        <dbReference type="SAM" id="Phobius"/>
    </source>
</evidence>
<keyword evidence="2 5" id="KW-0812">Transmembrane</keyword>
<dbReference type="Pfam" id="PF04357">
    <property type="entry name" value="TamB"/>
    <property type="match status" value="1"/>
</dbReference>
<dbReference type="RefSeq" id="WP_073069096.1">
    <property type="nucleotide sequence ID" value="NZ_MPPI01000001.1"/>
</dbReference>
<reference evidence="7 8" key="2">
    <citation type="submission" date="2018-03" db="EMBL/GenBank/DDBJ databases">
        <title>The ancient ancestry and fast evolution of plastids.</title>
        <authorList>
            <person name="Moore K.R."/>
            <person name="Magnabosco C."/>
            <person name="Momper L."/>
            <person name="Gold D.A."/>
            <person name="Bosak T."/>
            <person name="Fournier G.P."/>
        </authorList>
    </citation>
    <scope>NUCLEOTIDE SEQUENCE [LARGE SCALE GENOMIC DNA]</scope>
    <source>
        <strain evidence="7 8">ULC007</strain>
    </source>
</reference>
<dbReference type="OrthoDB" id="536281at2"/>
<dbReference type="PANTHER" id="PTHR34457:SF3">
    <property type="entry name" value="PROTEIN TIC236, CHLOROPLASTIC"/>
    <property type="match status" value="1"/>
</dbReference>
<dbReference type="STRING" id="1920490.GCA_001895925_00809"/>
<dbReference type="PANTHER" id="PTHR34457">
    <property type="entry name" value="EMBRYO DEFECTIVE 2410"/>
    <property type="match status" value="1"/>
</dbReference>